<evidence type="ECO:0000313" key="2">
    <source>
        <dbReference type="Proteomes" id="UP000317238"/>
    </source>
</evidence>
<proteinExistence type="predicted"/>
<comment type="caution">
    <text evidence="1">The sequence shown here is derived from an EMBL/GenBank/DDBJ whole genome shotgun (WGS) entry which is preliminary data.</text>
</comment>
<name>A0A5C5Y314_9PLAN</name>
<reference evidence="1 2" key="1">
    <citation type="submission" date="2019-02" db="EMBL/GenBank/DDBJ databases">
        <title>Deep-cultivation of Planctomycetes and their phenomic and genomic characterization uncovers novel biology.</title>
        <authorList>
            <person name="Wiegand S."/>
            <person name="Jogler M."/>
            <person name="Boedeker C."/>
            <person name="Pinto D."/>
            <person name="Vollmers J."/>
            <person name="Rivas-Marin E."/>
            <person name="Kohn T."/>
            <person name="Peeters S.H."/>
            <person name="Heuer A."/>
            <person name="Rast P."/>
            <person name="Oberbeckmann S."/>
            <person name="Bunk B."/>
            <person name="Jeske O."/>
            <person name="Meyerdierks A."/>
            <person name="Storesund J.E."/>
            <person name="Kallscheuer N."/>
            <person name="Luecker S."/>
            <person name="Lage O.M."/>
            <person name="Pohl T."/>
            <person name="Merkel B.J."/>
            <person name="Hornburger P."/>
            <person name="Mueller R.-W."/>
            <person name="Bruemmer F."/>
            <person name="Labrenz M."/>
            <person name="Spormann A.M."/>
            <person name="Op Den Camp H."/>
            <person name="Overmann J."/>
            <person name="Amann R."/>
            <person name="Jetten M.S.M."/>
            <person name="Mascher T."/>
            <person name="Medema M.H."/>
            <person name="Devos D.P."/>
            <person name="Kaster A.-K."/>
            <person name="Ovreas L."/>
            <person name="Rohde M."/>
            <person name="Galperin M.Y."/>
            <person name="Jogler C."/>
        </authorList>
    </citation>
    <scope>NUCLEOTIDE SEQUENCE [LARGE SCALE GENOMIC DNA]</scope>
    <source>
        <strain evidence="1 2">Pan14r</strain>
    </source>
</reference>
<dbReference type="AlphaFoldDB" id="A0A5C5Y314"/>
<accession>A0A5C5Y314</accession>
<organism evidence="1 2">
    <name type="scientific">Crateriforma conspicua</name>
    <dbReference type="NCBI Taxonomy" id="2527996"/>
    <lineage>
        <taxon>Bacteria</taxon>
        <taxon>Pseudomonadati</taxon>
        <taxon>Planctomycetota</taxon>
        <taxon>Planctomycetia</taxon>
        <taxon>Planctomycetales</taxon>
        <taxon>Planctomycetaceae</taxon>
        <taxon>Crateriforma</taxon>
    </lineage>
</organism>
<evidence type="ECO:0000313" key="1">
    <source>
        <dbReference type="EMBL" id="TWT69189.1"/>
    </source>
</evidence>
<dbReference type="Proteomes" id="UP000317238">
    <property type="component" value="Unassembled WGS sequence"/>
</dbReference>
<gene>
    <name evidence="1" type="ORF">Pan14r_14740</name>
</gene>
<sequence>MQLFKTAVILVITITTLVSAPRWSPDLPHAEADVLHGREDLDFDDACCEFNEDCDGTEVLCSGHGRAFCESGNARGYRTKHAANRDICNEDSAIYLGRSCTEDWSDELECAEWDFCDWDPAISKCTAFAGTVIPVPLDCDSTCP</sequence>
<keyword evidence="2" id="KW-1185">Reference proteome</keyword>
<dbReference type="EMBL" id="SJPL01000001">
    <property type="protein sequence ID" value="TWT69189.1"/>
    <property type="molecule type" value="Genomic_DNA"/>
</dbReference>
<protein>
    <submittedName>
        <fullName evidence="1">Uncharacterized protein</fullName>
    </submittedName>
</protein>